<name>A0A086P5H1_SPHHM</name>
<dbReference type="eggNOG" id="COG0323">
    <property type="taxonomic scope" value="Bacteria"/>
</dbReference>
<dbReference type="Pfam" id="PF13589">
    <property type="entry name" value="HATPase_c_3"/>
    <property type="match status" value="1"/>
</dbReference>
<evidence type="ECO:0000313" key="2">
    <source>
        <dbReference type="Proteomes" id="UP000024284"/>
    </source>
</evidence>
<evidence type="ECO:0000313" key="1">
    <source>
        <dbReference type="EMBL" id="KFG88639.1"/>
    </source>
</evidence>
<dbReference type="STRING" id="76947.GCA_002080435_00203"/>
<keyword evidence="2" id="KW-1185">Reference proteome</keyword>
<dbReference type="SUPFAM" id="SSF55874">
    <property type="entry name" value="ATPase domain of HSP90 chaperone/DNA topoisomerase II/histidine kinase"/>
    <property type="match status" value="1"/>
</dbReference>
<dbReference type="PATRIC" id="fig|1219045.3.peg.3528"/>
<accession>A0A086P5H1</accession>
<proteinExistence type="predicted"/>
<gene>
    <name evidence="1" type="ORF">BV98_003473</name>
</gene>
<dbReference type="Gene3D" id="3.30.565.10">
    <property type="entry name" value="Histidine kinase-like ATPase, C-terminal domain"/>
    <property type="match status" value="1"/>
</dbReference>
<dbReference type="Proteomes" id="UP000024284">
    <property type="component" value="Unassembled WGS sequence"/>
</dbReference>
<dbReference type="EMBL" id="JFZA02000056">
    <property type="protein sequence ID" value="KFG88639.1"/>
    <property type="molecule type" value="Genomic_DNA"/>
</dbReference>
<reference evidence="1" key="1">
    <citation type="submission" date="2014-08" db="EMBL/GenBank/DDBJ databases">
        <title>Draft genome sequences of Sphingobium herbicidovorans.</title>
        <authorList>
            <person name="Gan H.M."/>
            <person name="Gan H.Y."/>
            <person name="Savka M.A."/>
        </authorList>
    </citation>
    <scope>NUCLEOTIDE SEQUENCE [LARGE SCALE GENOMIC DNA]</scope>
    <source>
        <strain evidence="1">NBRC 16415</strain>
    </source>
</reference>
<comment type="caution">
    <text evidence="1">The sequence shown here is derived from an EMBL/GenBank/DDBJ whole genome shotgun (WGS) entry which is preliminary data.</text>
</comment>
<dbReference type="InterPro" id="IPR036890">
    <property type="entry name" value="HATPase_C_sf"/>
</dbReference>
<dbReference type="AlphaFoldDB" id="A0A086P5H1"/>
<organism evidence="1 2">
    <name type="scientific">Sphingobium herbicidovorans (strain ATCC 700291 / DSM 11019 / CCUG 56400 / KCTC 2939 / LMG 18315 / NBRC 16415 / MH)</name>
    <name type="common">Sphingomonas herbicidovorans</name>
    <dbReference type="NCBI Taxonomy" id="1219045"/>
    <lineage>
        <taxon>Bacteria</taxon>
        <taxon>Pseudomonadati</taxon>
        <taxon>Pseudomonadota</taxon>
        <taxon>Alphaproteobacteria</taxon>
        <taxon>Sphingomonadales</taxon>
        <taxon>Sphingomonadaceae</taxon>
        <taxon>Sphingobium</taxon>
    </lineage>
</organism>
<protein>
    <submittedName>
        <fullName evidence="1">Heat shock protein G-like protein</fullName>
    </submittedName>
</protein>
<sequence>MLEALGINMYATIGKCLVEFVANAYDSEARQVEITIPTDEIHEARVAAKAAAKKEVAENQRDPFTILLTPLPENISIVISDDGHGMSPADVEQKFLPINRKRRLDVQTGAETILKSETGVRNVMGRKGLGKLAGFGAATKVVIRTKRKGETFATTFILDDSTIRHAEDLGSVDIPASYEDNLPSEDHGTKITLTGLKADAVRFSTDTIGNTIRQAFFGIEPDELAIKINHVLVEAEVAEYDFVYPAGASLANLADDVVNVEDVTTLPVKYMVGFRPRGKHLPTSQRGARIYCNDRLAAGPSLFGLPTGMHNFHSQSYMECVVRADDLDRHGIDLVNTNRTQLREDNEIVRALITFVEEAMKKALAAHAKWKEDKVDDDIERSKTARSVMRFTDALEGRAKTSAKKLIRALAVEHGADSEEFAELAPLVAQSVNAGEVLIRLSELGHDPKSLQIIALNLVELADIEKSDALKNYRGKRNGINALLKLIEDGEGEFWKTKGIENRLHGLLKDQPWLIKPEYSRYLTSDANLSRVSTAIAAHLGIDEQVKAMDDAKRPDLVFVMSDTGAPHQINIVELKSPSLPLMNAHLSQLEGYMAKVEEYCLMELHRRVHVQGYLIGSMPDTKTTNDDERLLLNRVGKAGPDTAWKVVGLRSLLEGAQVAHASVIESLEIDIRRGLADDEEEVTASAAEQESVQTVTTLQ</sequence>